<gene>
    <name evidence="1" type="ORF">C7455_1103</name>
</gene>
<comment type="caution">
    <text evidence="1">The sequence shown here is derived from an EMBL/GenBank/DDBJ whole genome shotgun (WGS) entry which is preliminary data.</text>
</comment>
<organism evidence="1 2">
    <name type="scientific">Roseicyclus mahoneyensis</name>
    <dbReference type="NCBI Taxonomy" id="164332"/>
    <lineage>
        <taxon>Bacteria</taxon>
        <taxon>Pseudomonadati</taxon>
        <taxon>Pseudomonadota</taxon>
        <taxon>Alphaproteobacteria</taxon>
        <taxon>Rhodobacterales</taxon>
        <taxon>Roseobacteraceae</taxon>
        <taxon>Roseicyclus</taxon>
    </lineage>
</organism>
<evidence type="ECO:0000313" key="1">
    <source>
        <dbReference type="EMBL" id="PWK58062.1"/>
    </source>
</evidence>
<dbReference type="AlphaFoldDB" id="A0A316GBQ6"/>
<name>A0A316GBQ6_9RHOB</name>
<dbReference type="EMBL" id="QGGW01000010">
    <property type="protein sequence ID" value="PWK58062.1"/>
    <property type="molecule type" value="Genomic_DNA"/>
</dbReference>
<evidence type="ECO:0000313" key="2">
    <source>
        <dbReference type="Proteomes" id="UP000245708"/>
    </source>
</evidence>
<sequence>MQVVFHLGAPCTDQGLLLQSLGKNRARLAEDGILAPSIARYRPLLRDTLRALKGQTASRDVQDALLDAIIDEMPADRLIFSDPRLVCIHRLVVQGPQIWAMIDRQVAALRGLFPQAEPEVFIGMRNPATLIPALFAASKFSDFPEFSENMQPHAVAWSEMLSRLRLAHPDVPVTVWCNEDTPLLWGQLLREIADVPFDYPLKGSDDLIETIMDPTGFNRLQRYLADNPAQSEIQRRRIVGAFLDRYAIDTAIEEELDLPGWTPDLIEEISLAYDDDMAEIARIPGVTLLTP</sequence>
<protein>
    <recommendedName>
        <fullName evidence="3">Sulfotransferase family protein</fullName>
    </recommendedName>
</protein>
<accession>A0A316GBQ6</accession>
<dbReference type="Proteomes" id="UP000245708">
    <property type="component" value="Unassembled WGS sequence"/>
</dbReference>
<reference evidence="1 2" key="1">
    <citation type="submission" date="2018-05" db="EMBL/GenBank/DDBJ databases">
        <title>Genomic Encyclopedia of Type Strains, Phase IV (KMG-IV): sequencing the most valuable type-strain genomes for metagenomic binning, comparative biology and taxonomic classification.</title>
        <authorList>
            <person name="Goeker M."/>
        </authorList>
    </citation>
    <scope>NUCLEOTIDE SEQUENCE [LARGE SCALE GENOMIC DNA]</scope>
    <source>
        <strain evidence="1 2">DSM 16097</strain>
    </source>
</reference>
<keyword evidence="2" id="KW-1185">Reference proteome</keyword>
<evidence type="ECO:0008006" key="3">
    <source>
        <dbReference type="Google" id="ProtNLM"/>
    </source>
</evidence>
<proteinExistence type="predicted"/>